<sequence length="367" mass="40930">MIEISAQSRNVSMLSASVSLYHTTFSCNTISCIHLIISHLTLDILWLLAGSQFSRCDVYAFKDYVPQNALPAADHGTSICRDNNLNFDAHHKICFLKKTYTNGGIAYERGGTNETMCKNNAAFSSLRNPDCKSSHPPVNTVCYDCCIANCPESRFCNQENDINPNHTPSLYRQLFKKTYKLDIFDYRTIQKQYKLNISDYRTGTNNWQPLTNYSTSTTTKITAAESTCRTTSFGIDVHHVICFLKKTYTNGGITYERGGTDENMCMKNAAHSSLNNPDCKLPFPPVNTVCYDCCYANCPDSRFCNQKNVINPIYIPSYMHTGLGPTTSTTSPTTPATKTILPSTSSSSTTTTTSAAGQLYLFYLNQF</sequence>
<dbReference type="AlphaFoldDB" id="A0A8S3UVG4"/>
<protein>
    <submittedName>
        <fullName evidence="2">Uncharacterized protein</fullName>
    </submittedName>
</protein>
<dbReference type="EMBL" id="CAJPWZ010002975">
    <property type="protein sequence ID" value="CAG2249630.1"/>
    <property type="molecule type" value="Genomic_DNA"/>
</dbReference>
<reference evidence="2" key="1">
    <citation type="submission" date="2021-03" db="EMBL/GenBank/DDBJ databases">
        <authorList>
            <person name="Bekaert M."/>
        </authorList>
    </citation>
    <scope>NUCLEOTIDE SEQUENCE</scope>
</reference>
<comment type="caution">
    <text evidence="2">The sequence shown here is derived from an EMBL/GenBank/DDBJ whole genome shotgun (WGS) entry which is preliminary data.</text>
</comment>
<gene>
    <name evidence="2" type="ORF">MEDL_61394</name>
</gene>
<accession>A0A8S3UVG4</accession>
<proteinExistence type="predicted"/>
<evidence type="ECO:0000256" key="1">
    <source>
        <dbReference type="SAM" id="MobiDB-lite"/>
    </source>
</evidence>
<evidence type="ECO:0000313" key="3">
    <source>
        <dbReference type="Proteomes" id="UP000683360"/>
    </source>
</evidence>
<dbReference type="Proteomes" id="UP000683360">
    <property type="component" value="Unassembled WGS sequence"/>
</dbReference>
<evidence type="ECO:0000313" key="2">
    <source>
        <dbReference type="EMBL" id="CAG2249630.1"/>
    </source>
</evidence>
<keyword evidence="3" id="KW-1185">Reference proteome</keyword>
<organism evidence="2 3">
    <name type="scientific">Mytilus edulis</name>
    <name type="common">Blue mussel</name>
    <dbReference type="NCBI Taxonomy" id="6550"/>
    <lineage>
        <taxon>Eukaryota</taxon>
        <taxon>Metazoa</taxon>
        <taxon>Spiralia</taxon>
        <taxon>Lophotrochozoa</taxon>
        <taxon>Mollusca</taxon>
        <taxon>Bivalvia</taxon>
        <taxon>Autobranchia</taxon>
        <taxon>Pteriomorphia</taxon>
        <taxon>Mytilida</taxon>
        <taxon>Mytiloidea</taxon>
        <taxon>Mytilidae</taxon>
        <taxon>Mytilinae</taxon>
        <taxon>Mytilus</taxon>
    </lineage>
</organism>
<name>A0A8S3UVG4_MYTED</name>
<feature type="region of interest" description="Disordered" evidence="1">
    <location>
        <begin position="326"/>
        <end position="351"/>
    </location>
</feature>